<dbReference type="GO" id="GO:0072583">
    <property type="term" value="P:clathrin-dependent endocytosis"/>
    <property type="evidence" value="ECO:0007669"/>
    <property type="project" value="TreeGrafter"/>
</dbReference>
<evidence type="ECO:0000313" key="9">
    <source>
        <dbReference type="EMBL" id="PPQ98360.1"/>
    </source>
</evidence>
<dbReference type="PANTHER" id="PTHR10639:SF7">
    <property type="entry name" value="CLATHRIN LIGHT CHAIN"/>
    <property type="match status" value="1"/>
</dbReference>
<feature type="compositionally biased region" description="Low complexity" evidence="8">
    <location>
        <begin position="97"/>
        <end position="112"/>
    </location>
</feature>
<dbReference type="GO" id="GO:0005198">
    <property type="term" value="F:structural molecule activity"/>
    <property type="evidence" value="ECO:0007669"/>
    <property type="project" value="InterPro"/>
</dbReference>
<evidence type="ECO:0000256" key="5">
    <source>
        <dbReference type="ARBA" id="ARBA00023329"/>
    </source>
</evidence>
<dbReference type="InParanoid" id="A0A409Y5S4"/>
<dbReference type="FunCoup" id="A0A409Y5S4">
    <property type="interactions" value="202"/>
</dbReference>
<keyword evidence="5 6" id="KW-0968">Cytoplasmic vesicle</keyword>
<reference evidence="9 10" key="1">
    <citation type="journal article" date="2018" name="Evol. Lett.">
        <title>Horizontal gene cluster transfer increased hallucinogenic mushroom diversity.</title>
        <authorList>
            <person name="Reynolds H.T."/>
            <person name="Vijayakumar V."/>
            <person name="Gluck-Thaler E."/>
            <person name="Korotkin H.B."/>
            <person name="Matheny P.B."/>
            <person name="Slot J.C."/>
        </authorList>
    </citation>
    <scope>NUCLEOTIDE SEQUENCE [LARGE SCALE GENOMIC DNA]</scope>
    <source>
        <strain evidence="9 10">SRW20</strain>
    </source>
</reference>
<keyword evidence="7" id="KW-0175">Coiled coil</keyword>
<organism evidence="9 10">
    <name type="scientific">Gymnopilus dilepis</name>
    <dbReference type="NCBI Taxonomy" id="231916"/>
    <lineage>
        <taxon>Eukaryota</taxon>
        <taxon>Fungi</taxon>
        <taxon>Dikarya</taxon>
        <taxon>Basidiomycota</taxon>
        <taxon>Agaricomycotina</taxon>
        <taxon>Agaricomycetes</taxon>
        <taxon>Agaricomycetidae</taxon>
        <taxon>Agaricales</taxon>
        <taxon>Agaricineae</taxon>
        <taxon>Hymenogastraceae</taxon>
        <taxon>Gymnopilus</taxon>
    </lineage>
</organism>
<gene>
    <name evidence="9" type="ORF">CVT26_013616</name>
</gene>
<dbReference type="GO" id="GO:0030130">
    <property type="term" value="C:clathrin coat of trans-Golgi network vesicle"/>
    <property type="evidence" value="ECO:0007669"/>
    <property type="project" value="InterPro"/>
</dbReference>
<evidence type="ECO:0000256" key="1">
    <source>
        <dbReference type="ARBA" id="ARBA00004180"/>
    </source>
</evidence>
<keyword evidence="4 6" id="KW-0168">Coated pit</keyword>
<evidence type="ECO:0000256" key="8">
    <source>
        <dbReference type="SAM" id="MobiDB-lite"/>
    </source>
</evidence>
<proteinExistence type="inferred from homology"/>
<dbReference type="AlphaFoldDB" id="A0A409Y5S4"/>
<dbReference type="InterPro" id="IPR000996">
    <property type="entry name" value="Clathrin_L-chain"/>
</dbReference>
<dbReference type="STRING" id="231916.A0A409Y5S4"/>
<evidence type="ECO:0000256" key="4">
    <source>
        <dbReference type="ARBA" id="ARBA00023176"/>
    </source>
</evidence>
<dbReference type="Proteomes" id="UP000284706">
    <property type="component" value="Unassembled WGS sequence"/>
</dbReference>
<dbReference type="GO" id="GO:0006886">
    <property type="term" value="P:intracellular protein transport"/>
    <property type="evidence" value="ECO:0007669"/>
    <property type="project" value="InterPro"/>
</dbReference>
<comment type="caution">
    <text evidence="9">The sequence shown here is derived from an EMBL/GenBank/DDBJ whole genome shotgun (WGS) entry which is preliminary data.</text>
</comment>
<dbReference type="PANTHER" id="PTHR10639">
    <property type="entry name" value="CLATHRIN LIGHT CHAIN"/>
    <property type="match status" value="1"/>
</dbReference>
<comment type="subcellular location">
    <subcellularLocation>
        <location evidence="1 6">Cytoplasmic vesicle membrane</location>
        <topology evidence="1 6">Peripheral membrane protein</topology>
        <orientation evidence="1 6">Cytoplasmic side</orientation>
    </subcellularLocation>
    <subcellularLocation>
        <location evidence="6">Membrane</location>
        <location evidence="6">Coated pit</location>
        <topology evidence="6">Peripheral membrane protein</topology>
        <orientation evidence="6">Cytoplasmic side</orientation>
    </subcellularLocation>
    <text evidence="6">Cytoplasmic face of coated pits and vesicles.</text>
</comment>
<comment type="function">
    <text evidence="6">Clathrin is the major protein of the polyhedral coat of coated pits and vesicles.</text>
</comment>
<name>A0A409Y5S4_9AGAR</name>
<evidence type="ECO:0000256" key="2">
    <source>
        <dbReference type="ARBA" id="ARBA00005263"/>
    </source>
</evidence>
<dbReference type="Pfam" id="PF01086">
    <property type="entry name" value="Clathrin_lg_ch"/>
    <property type="match status" value="1"/>
</dbReference>
<dbReference type="EMBL" id="NHYE01001111">
    <property type="protein sequence ID" value="PPQ98360.1"/>
    <property type="molecule type" value="Genomic_DNA"/>
</dbReference>
<evidence type="ECO:0000313" key="10">
    <source>
        <dbReference type="Proteomes" id="UP000284706"/>
    </source>
</evidence>
<evidence type="ECO:0000256" key="3">
    <source>
        <dbReference type="ARBA" id="ARBA00023136"/>
    </source>
</evidence>
<feature type="compositionally biased region" description="Polar residues" evidence="8">
    <location>
        <begin position="114"/>
        <end position="125"/>
    </location>
</feature>
<protein>
    <recommendedName>
        <fullName evidence="6">Clathrin light chain</fullName>
    </recommendedName>
</protein>
<feature type="region of interest" description="Disordered" evidence="8">
    <location>
        <begin position="97"/>
        <end position="127"/>
    </location>
</feature>
<keyword evidence="3 6" id="KW-0472">Membrane</keyword>
<keyword evidence="10" id="KW-1185">Reference proteome</keyword>
<feature type="coiled-coil region" evidence="7">
    <location>
        <begin position="155"/>
        <end position="193"/>
    </location>
</feature>
<accession>A0A409Y5S4</accession>
<dbReference type="OrthoDB" id="5512at2759"/>
<dbReference type="GO" id="GO:0032050">
    <property type="term" value="F:clathrin heavy chain binding"/>
    <property type="evidence" value="ECO:0007669"/>
    <property type="project" value="TreeGrafter"/>
</dbReference>
<evidence type="ECO:0000256" key="6">
    <source>
        <dbReference type="RuleBase" id="RU363137"/>
    </source>
</evidence>
<evidence type="ECO:0000256" key="7">
    <source>
        <dbReference type="SAM" id="Coils"/>
    </source>
</evidence>
<sequence>MSDLFDSNFTSSFQSSNNDDIDFERAASAFPDISLDGSTELPNVAPVAAGRTNSGFSFDDFEDPLEKKDINVKVTGDDEIEKFESEFPDIEVPQQQYVPPQQPSFTPTTFAPKPQTSALSATPILNQEIEDEPQVIRDWREKQQEEIRARDEASKARRQETIAKAERDIEEFYENYAKKKERSIRDNKNSEAEFLADLQASLSAGTTWDRICNLIELQNSQSKTLARTGAGTTDLSRFKEVLLRLKREGDAAPGAAGY</sequence>
<comment type="similarity">
    <text evidence="2 6">Belongs to the clathrin light chain family.</text>
</comment>
<dbReference type="GO" id="GO:0030132">
    <property type="term" value="C:clathrin coat of coated pit"/>
    <property type="evidence" value="ECO:0007669"/>
    <property type="project" value="InterPro"/>
</dbReference>